<evidence type="ECO:0000256" key="23">
    <source>
        <dbReference type="ARBA" id="ARBA00049066"/>
    </source>
</evidence>
<keyword evidence="25" id="KW-0812">Transmembrane</keyword>
<dbReference type="InterPro" id="IPR042231">
    <property type="entry name" value="Cho/carn_acyl_trans_2"/>
</dbReference>
<dbReference type="InterPro" id="IPR023213">
    <property type="entry name" value="CAT-like_dom_sf"/>
</dbReference>
<keyword evidence="9" id="KW-0496">Mitochondrion</keyword>
<reference evidence="27" key="3">
    <citation type="submission" date="2025-09" db="UniProtKB">
        <authorList>
            <consortium name="Ensembl"/>
        </authorList>
    </citation>
    <scope>IDENTIFICATION</scope>
</reference>
<dbReference type="GeneTree" id="ENSGT01150000286999"/>
<dbReference type="SUPFAM" id="SSF52777">
    <property type="entry name" value="CoA-dependent acyltransferases"/>
    <property type="match status" value="2"/>
</dbReference>
<feature type="transmembrane region" description="Helical" evidence="25">
    <location>
        <begin position="6"/>
        <end position="25"/>
    </location>
</feature>
<evidence type="ECO:0000256" key="11">
    <source>
        <dbReference type="ARBA" id="ARBA00023315"/>
    </source>
</evidence>
<proteinExistence type="inferred from homology"/>
<evidence type="ECO:0000256" key="16">
    <source>
        <dbReference type="ARBA" id="ARBA00047449"/>
    </source>
</evidence>
<keyword evidence="28" id="KW-1185">Reference proteome</keyword>
<evidence type="ECO:0000256" key="18">
    <source>
        <dbReference type="ARBA" id="ARBA00047819"/>
    </source>
</evidence>
<comment type="catalytic activity">
    <reaction evidence="20">
        <text>(9Z)-tetradecenoyl-CoA + (R)-carnitine = O-(9Z)-tetradecenoyl-(R)-carnitine + CoA</text>
        <dbReference type="Rhea" id="RHEA:44848"/>
        <dbReference type="ChEBI" id="CHEBI:16347"/>
        <dbReference type="ChEBI" id="CHEBI:57287"/>
        <dbReference type="ChEBI" id="CHEBI:65060"/>
        <dbReference type="ChEBI" id="CHEBI:84647"/>
    </reaction>
</comment>
<keyword evidence="5" id="KW-0808">Transferase</keyword>
<dbReference type="STRING" id="29139.ENSVURP00010024365"/>
<dbReference type="InterPro" id="IPR000542">
    <property type="entry name" value="Carn_acyl_trans"/>
</dbReference>
<keyword evidence="6" id="KW-0999">Mitochondrion inner membrane</keyword>
<comment type="catalytic activity">
    <reaction evidence="17">
        <text>octanoyl-CoA + (R)-carnitine = O-octanoyl-(R)-carnitine + CoA</text>
        <dbReference type="Rhea" id="RHEA:17177"/>
        <dbReference type="ChEBI" id="CHEBI:16347"/>
        <dbReference type="ChEBI" id="CHEBI:18102"/>
        <dbReference type="ChEBI" id="CHEBI:57287"/>
        <dbReference type="ChEBI" id="CHEBI:57386"/>
    </reaction>
</comment>
<evidence type="ECO:0000256" key="6">
    <source>
        <dbReference type="ARBA" id="ARBA00022792"/>
    </source>
</evidence>
<dbReference type="AlphaFoldDB" id="A0A4X2LRV2"/>
<comment type="subcellular location">
    <subcellularLocation>
        <location evidence="1">Mitochondrion inner membrane</location>
        <topology evidence="1">Peripheral membrane protein</topology>
        <orientation evidence="1">Matrix side</orientation>
    </subcellularLocation>
</comment>
<evidence type="ECO:0000256" key="19">
    <source>
        <dbReference type="ARBA" id="ARBA00048565"/>
    </source>
</evidence>
<dbReference type="Gene3D" id="3.30.559.10">
    <property type="entry name" value="Chloramphenicol acetyltransferase-like domain"/>
    <property type="match status" value="1"/>
</dbReference>
<evidence type="ECO:0000256" key="20">
    <source>
        <dbReference type="ARBA" id="ARBA00048758"/>
    </source>
</evidence>
<evidence type="ECO:0000256" key="17">
    <source>
        <dbReference type="ARBA" id="ARBA00047809"/>
    </source>
</evidence>
<evidence type="ECO:0000256" key="22">
    <source>
        <dbReference type="ARBA" id="ARBA00048991"/>
    </source>
</evidence>
<dbReference type="EC" id="2.3.1.21" evidence="4"/>
<feature type="domain" description="Choline/carnitine acyltransferase" evidence="26">
    <location>
        <begin position="127"/>
        <end position="688"/>
    </location>
</feature>
<evidence type="ECO:0000256" key="4">
    <source>
        <dbReference type="ARBA" id="ARBA00013243"/>
    </source>
</evidence>
<dbReference type="GO" id="GO:0005743">
    <property type="term" value="C:mitochondrial inner membrane"/>
    <property type="evidence" value="ECO:0007669"/>
    <property type="project" value="UniProtKB-SubCell"/>
</dbReference>
<dbReference type="Gene3D" id="1.20.1280.180">
    <property type="match status" value="1"/>
</dbReference>
<keyword evidence="11" id="KW-0012">Acyltransferase</keyword>
<reference evidence="27" key="2">
    <citation type="submission" date="2025-08" db="UniProtKB">
        <authorList>
            <consortium name="Ensembl"/>
        </authorList>
    </citation>
    <scope>IDENTIFICATION</scope>
</reference>
<evidence type="ECO:0000256" key="7">
    <source>
        <dbReference type="ARBA" id="ARBA00022946"/>
    </source>
</evidence>
<comment type="catalytic activity">
    <reaction evidence="21">
        <text>eicosanoyl-CoA + (R)-carnitine = O-eicosanoyl-(R)-carnitine + CoA</text>
        <dbReference type="Rhea" id="RHEA:44844"/>
        <dbReference type="ChEBI" id="CHEBI:16347"/>
        <dbReference type="ChEBI" id="CHEBI:57287"/>
        <dbReference type="ChEBI" id="CHEBI:57380"/>
        <dbReference type="ChEBI" id="CHEBI:84645"/>
    </reaction>
</comment>
<keyword evidence="7" id="KW-0809">Transit peptide</keyword>
<comment type="pathway">
    <text evidence="2">Lipid metabolism.</text>
</comment>
<evidence type="ECO:0000256" key="1">
    <source>
        <dbReference type="ARBA" id="ARBA00004443"/>
    </source>
</evidence>
<keyword evidence="8" id="KW-0007">Acetylation</keyword>
<keyword evidence="25" id="KW-1133">Transmembrane helix</keyword>
<comment type="function">
    <text evidence="14">Involved in the intramitochondrial synthesis of acylcarnitines from accumulated acyl-CoA metabolites. Reconverts acylcarnitines back into the respective acyl-CoA esters that can then undergo beta-oxidation, an essential step for the mitochondrial uptake of long-chain fatty acids and their subsequent beta-oxidation in the mitochondrion. Active with medium (C8-C12) and long-chain (C14-C18) acyl-CoA esters.</text>
</comment>
<sequence length="708" mass="80334">MISLSLLSLSLYISVCLYLSIFLSFSVSLPPLFFFFFFFFFFLCVCLSLCLFLFLYISLCLCLSLSLCVSLSLSPGVPCSGLLPLSSSLFPAEGHLPLSSPLHFLLCRSHFCWDLPCHDYNSLFSLLRKTELLSHSFKYGIGKDLHEELVALDELHQDTSYISAMWIDAFLALWDSIASHGNAALAFQADPNPEQNDQLTRATNLTISSIRFLKTFRAGYLEPEVMHLYPEKTDNEQCKKLIQFISPDLVCTTASMVSAYHLDMSQFYRLFNTTRIPLNKDDLVTEESRMHILVLQNGNFYVFNVLDDNGNIVKASEIHAHLKYILSDESPTPDFPVAYLTSENRNTWAKLHNELLNNGSEEAVRLVETAIFSLCLDDFSVTDIDQLVQTLHHGEGMNHWFDKSFNLIITKDGSAGINLETSWGDGAAVICFMNEIFKDSTQEPMVTPYSHLASVDSSYVVRKLNFYLNDTLREGISEAKENFEAKKKSLTFQCFRFEKGGKAFLKRQKVSPDAMIQLPLQMTFLSLYRQTVPKYEACSTRTFKHGCREIIRPASVYAKRCSEAFIREAFQYKVRDLRNMLSECSGYHVRLIREATMGQGFDRHLFALRFLAAAKRGPVIPDFFQDPAYIYLNENVLWTNTLSSPLVANIAFAPMVPDGIAVGYLVHQDYLKFTVSSHCGRNVGEFNQGVTKCLENIFGILEGRPIHS</sequence>
<comment type="catalytic activity">
    <reaction evidence="19">
        <text>(R)-carnitine + (9Z)-octadecenoyl-CoA = O-(9Z)-octadecenoyl-(R)-carnitine + CoA</text>
        <dbReference type="Rhea" id="RHEA:44856"/>
        <dbReference type="ChEBI" id="CHEBI:16347"/>
        <dbReference type="ChEBI" id="CHEBI:57287"/>
        <dbReference type="ChEBI" id="CHEBI:57387"/>
        <dbReference type="ChEBI" id="CHEBI:84651"/>
    </reaction>
</comment>
<evidence type="ECO:0000256" key="12">
    <source>
        <dbReference type="ARBA" id="ARBA00040346"/>
    </source>
</evidence>
<evidence type="ECO:0000256" key="3">
    <source>
        <dbReference type="ARBA" id="ARBA00005232"/>
    </source>
</evidence>
<evidence type="ECO:0000313" key="27">
    <source>
        <dbReference type="Ensembl" id="ENSVURP00010024365.1"/>
    </source>
</evidence>
<dbReference type="InterPro" id="IPR039551">
    <property type="entry name" value="Cho/carn_acyl_trans"/>
</dbReference>
<evidence type="ECO:0000256" key="10">
    <source>
        <dbReference type="ARBA" id="ARBA00023136"/>
    </source>
</evidence>
<comment type="similarity">
    <text evidence="3">Belongs to the carnitine/choline acetyltransferase family.</text>
</comment>
<evidence type="ECO:0000256" key="21">
    <source>
        <dbReference type="ARBA" id="ARBA00048764"/>
    </source>
</evidence>
<dbReference type="Ensembl" id="ENSVURT00010027735.1">
    <property type="protein sequence ID" value="ENSVURP00010024365.1"/>
    <property type="gene ID" value="ENSVURG00010018640.1"/>
</dbReference>
<evidence type="ECO:0000256" key="5">
    <source>
        <dbReference type="ARBA" id="ARBA00022679"/>
    </source>
</evidence>
<evidence type="ECO:0000256" key="8">
    <source>
        <dbReference type="ARBA" id="ARBA00022990"/>
    </source>
</evidence>
<dbReference type="PANTHER" id="PTHR22589">
    <property type="entry name" value="CARNITINE O-ACYLTRANSFERASE"/>
    <property type="match status" value="1"/>
</dbReference>
<evidence type="ECO:0000259" key="26">
    <source>
        <dbReference type="Pfam" id="PF00755"/>
    </source>
</evidence>
<dbReference type="GO" id="GO:0006635">
    <property type="term" value="P:fatty acid beta-oxidation"/>
    <property type="evidence" value="ECO:0007669"/>
    <property type="project" value="TreeGrafter"/>
</dbReference>
<comment type="catalytic activity">
    <reaction evidence="16">
        <text>decanoyl-CoA + (R)-carnitine = O-decanoyl-(R)-carnitine + CoA</text>
        <dbReference type="Rhea" id="RHEA:44828"/>
        <dbReference type="ChEBI" id="CHEBI:16347"/>
        <dbReference type="ChEBI" id="CHEBI:28717"/>
        <dbReference type="ChEBI" id="CHEBI:57287"/>
        <dbReference type="ChEBI" id="CHEBI:61430"/>
    </reaction>
</comment>
<reference evidence="28" key="1">
    <citation type="submission" date="2018-12" db="EMBL/GenBank/DDBJ databases">
        <authorList>
            <person name="Yazar S."/>
        </authorList>
    </citation>
    <scope>NUCLEOTIDE SEQUENCE [LARGE SCALE GENOMIC DNA]</scope>
</reference>
<protein>
    <recommendedName>
        <fullName evidence="12">Carnitine O-palmitoyltransferase 2, mitochondrial</fullName>
        <ecNumber evidence="4">2.3.1.21</ecNumber>
    </recommendedName>
    <alternativeName>
        <fullName evidence="13">Carnitine palmitoyltransferase II</fullName>
    </alternativeName>
</protein>
<evidence type="ECO:0000256" key="25">
    <source>
        <dbReference type="SAM" id="Phobius"/>
    </source>
</evidence>
<dbReference type="GO" id="GO:0004095">
    <property type="term" value="F:carnitine O-palmitoyltransferase activity"/>
    <property type="evidence" value="ECO:0007669"/>
    <property type="project" value="UniProtKB-EC"/>
</dbReference>
<evidence type="ECO:0000256" key="13">
    <source>
        <dbReference type="ARBA" id="ARBA00042919"/>
    </source>
</evidence>
<comment type="catalytic activity">
    <reaction evidence="22">
        <text>tetradecanoyl-CoA + (R)-carnitine = O-tetradecanoyl-(R)-carnitine + CoA</text>
        <dbReference type="Rhea" id="RHEA:44832"/>
        <dbReference type="ChEBI" id="CHEBI:16347"/>
        <dbReference type="ChEBI" id="CHEBI:57287"/>
        <dbReference type="ChEBI" id="CHEBI:57385"/>
        <dbReference type="ChEBI" id="CHEBI:84634"/>
    </reaction>
</comment>
<dbReference type="Gene3D" id="3.30.559.70">
    <property type="entry name" value="Choline/Carnitine o-acyltransferase, domain 2"/>
    <property type="match status" value="1"/>
</dbReference>
<name>A0A4X2LRV2_VOMUR</name>
<comment type="catalytic activity">
    <reaction evidence="24">
        <text>(R)-carnitine + hexadecanoyl-CoA = O-hexadecanoyl-(R)-carnitine + CoA</text>
        <dbReference type="Rhea" id="RHEA:12661"/>
        <dbReference type="ChEBI" id="CHEBI:16347"/>
        <dbReference type="ChEBI" id="CHEBI:17490"/>
        <dbReference type="ChEBI" id="CHEBI:57287"/>
        <dbReference type="ChEBI" id="CHEBI:57379"/>
        <dbReference type="EC" id="2.3.1.21"/>
    </reaction>
    <physiologicalReaction direction="right-to-left" evidence="24">
        <dbReference type="Rhea" id="RHEA:12663"/>
    </physiologicalReaction>
</comment>
<evidence type="ECO:0000256" key="24">
    <source>
        <dbReference type="ARBA" id="ARBA00049150"/>
    </source>
</evidence>
<evidence type="ECO:0000256" key="14">
    <source>
        <dbReference type="ARBA" id="ARBA00046213"/>
    </source>
</evidence>
<evidence type="ECO:0000256" key="2">
    <source>
        <dbReference type="ARBA" id="ARBA00005189"/>
    </source>
</evidence>
<dbReference type="PANTHER" id="PTHR22589:SF51">
    <property type="entry name" value="CARNITINE O-PALMITOYLTRANSFERASE 2, MITOCHONDRIAL"/>
    <property type="match status" value="1"/>
</dbReference>
<feature type="transmembrane region" description="Helical" evidence="25">
    <location>
        <begin position="32"/>
        <end position="57"/>
    </location>
</feature>
<organism evidence="27 28">
    <name type="scientific">Vombatus ursinus</name>
    <name type="common">Common wombat</name>
    <dbReference type="NCBI Taxonomy" id="29139"/>
    <lineage>
        <taxon>Eukaryota</taxon>
        <taxon>Metazoa</taxon>
        <taxon>Chordata</taxon>
        <taxon>Craniata</taxon>
        <taxon>Vertebrata</taxon>
        <taxon>Euteleostomi</taxon>
        <taxon>Mammalia</taxon>
        <taxon>Metatheria</taxon>
        <taxon>Diprotodontia</taxon>
        <taxon>Vombatidae</taxon>
        <taxon>Vombatus</taxon>
    </lineage>
</organism>
<comment type="catalytic activity">
    <reaction evidence="23">
        <text>(R)-carnitine + octadecanoyl-CoA = O-octadecanoyl-(R)-carnitine + CoA</text>
        <dbReference type="Rhea" id="RHEA:44840"/>
        <dbReference type="ChEBI" id="CHEBI:16347"/>
        <dbReference type="ChEBI" id="CHEBI:57287"/>
        <dbReference type="ChEBI" id="CHEBI:57394"/>
        <dbReference type="ChEBI" id="CHEBI:84644"/>
    </reaction>
</comment>
<dbReference type="Proteomes" id="UP000314987">
    <property type="component" value="Unassembled WGS sequence"/>
</dbReference>
<dbReference type="Pfam" id="PF00755">
    <property type="entry name" value="Carn_acyltransf"/>
    <property type="match status" value="1"/>
</dbReference>
<comment type="catalytic activity">
    <reaction evidence="18">
        <text>dodecanoyl-CoA + (R)-carnitine = O-dodecanoyl-R-carnitine + CoA</text>
        <dbReference type="Rhea" id="RHEA:40279"/>
        <dbReference type="ChEBI" id="CHEBI:16347"/>
        <dbReference type="ChEBI" id="CHEBI:57287"/>
        <dbReference type="ChEBI" id="CHEBI:57375"/>
        <dbReference type="ChEBI" id="CHEBI:77086"/>
    </reaction>
</comment>
<evidence type="ECO:0000256" key="15">
    <source>
        <dbReference type="ARBA" id="ARBA00047431"/>
    </source>
</evidence>
<evidence type="ECO:0000313" key="28">
    <source>
        <dbReference type="Proteomes" id="UP000314987"/>
    </source>
</evidence>
<keyword evidence="10 25" id="KW-0472">Membrane</keyword>
<comment type="catalytic activity">
    <reaction evidence="15">
        <text>(5Z)-tetradecenoyl-CoA + (R)-carnitine = O-(5Z)-tetradecenoyl-(R)-carnitine + CoA</text>
        <dbReference type="Rhea" id="RHEA:44852"/>
        <dbReference type="ChEBI" id="CHEBI:16347"/>
        <dbReference type="ChEBI" id="CHEBI:57287"/>
        <dbReference type="ChEBI" id="CHEBI:84649"/>
        <dbReference type="ChEBI" id="CHEBI:84650"/>
    </reaction>
</comment>
<evidence type="ECO:0000256" key="9">
    <source>
        <dbReference type="ARBA" id="ARBA00023128"/>
    </source>
</evidence>
<accession>A0A4X2LRV2</accession>